<dbReference type="Pfam" id="PF00612">
    <property type="entry name" value="IQ"/>
    <property type="match status" value="1"/>
</dbReference>
<dbReference type="GO" id="GO:0005737">
    <property type="term" value="C:cytoplasm"/>
    <property type="evidence" value="ECO:0007669"/>
    <property type="project" value="TreeGrafter"/>
</dbReference>
<name>A0A8J5R9Y6_9HYME</name>
<gene>
    <name evidence="11" type="ORF">G9C98_001659</name>
</gene>
<evidence type="ECO:0000313" key="11">
    <source>
        <dbReference type="EMBL" id="KAG8035169.1"/>
    </source>
</evidence>
<evidence type="ECO:0000256" key="8">
    <source>
        <dbReference type="ARBA" id="ARBA00023273"/>
    </source>
</evidence>
<dbReference type="InterPro" id="IPR042618">
    <property type="entry name" value="IQCG"/>
</dbReference>
<keyword evidence="5" id="KW-0282">Flagellum</keyword>
<dbReference type="AlphaFoldDB" id="A0A8J5R9Y6"/>
<evidence type="ECO:0000256" key="3">
    <source>
        <dbReference type="ARBA" id="ARBA00013738"/>
    </source>
</evidence>
<organism evidence="11 12">
    <name type="scientific">Cotesia typhae</name>
    <dbReference type="NCBI Taxonomy" id="2053667"/>
    <lineage>
        <taxon>Eukaryota</taxon>
        <taxon>Metazoa</taxon>
        <taxon>Ecdysozoa</taxon>
        <taxon>Arthropoda</taxon>
        <taxon>Hexapoda</taxon>
        <taxon>Insecta</taxon>
        <taxon>Pterygota</taxon>
        <taxon>Neoptera</taxon>
        <taxon>Endopterygota</taxon>
        <taxon>Hymenoptera</taxon>
        <taxon>Apocrita</taxon>
        <taxon>Ichneumonoidea</taxon>
        <taxon>Braconidae</taxon>
        <taxon>Microgastrinae</taxon>
        <taxon>Cotesia</taxon>
    </lineage>
</organism>
<reference evidence="11" key="2">
    <citation type="submission" date="2021-04" db="EMBL/GenBank/DDBJ databases">
        <title>Genome-wide patterns of bracovirus chromosomal integration into multiple host tissues during parasitism.</title>
        <authorList>
            <person name="Chebbi M.A.C."/>
        </authorList>
    </citation>
    <scope>NUCLEOTIDE SEQUENCE</scope>
    <source>
        <tissue evidence="11">Whole body</tissue>
    </source>
</reference>
<evidence type="ECO:0000256" key="1">
    <source>
        <dbReference type="ARBA" id="ARBA00004611"/>
    </source>
</evidence>
<dbReference type="PROSITE" id="PS50096">
    <property type="entry name" value="IQ"/>
    <property type="match status" value="1"/>
</dbReference>
<dbReference type="Proteomes" id="UP000729913">
    <property type="component" value="Unassembled WGS sequence"/>
</dbReference>
<comment type="subcellular location">
    <subcellularLocation>
        <location evidence="1">Cytoplasm</location>
        <location evidence="1">Cytoskeleton</location>
        <location evidence="1">Flagellum axoneme</location>
    </subcellularLocation>
</comment>
<evidence type="ECO:0000256" key="10">
    <source>
        <dbReference type="SAM" id="Coils"/>
    </source>
</evidence>
<dbReference type="GO" id="GO:0031514">
    <property type="term" value="C:motile cilium"/>
    <property type="evidence" value="ECO:0007669"/>
    <property type="project" value="TreeGrafter"/>
</dbReference>
<feature type="non-terminal residue" evidence="11">
    <location>
        <position position="227"/>
    </location>
</feature>
<comment type="similarity">
    <text evidence="2">Belongs to the DRC9 family.</text>
</comment>
<keyword evidence="7" id="KW-0206">Cytoskeleton</keyword>
<evidence type="ECO:0000256" key="5">
    <source>
        <dbReference type="ARBA" id="ARBA00022846"/>
    </source>
</evidence>
<evidence type="ECO:0000256" key="7">
    <source>
        <dbReference type="ARBA" id="ARBA00023212"/>
    </source>
</evidence>
<comment type="caution">
    <text evidence="11">The sequence shown here is derived from an EMBL/GenBank/DDBJ whole genome shotgun (WGS) entry which is preliminary data.</text>
</comment>
<evidence type="ECO:0000256" key="9">
    <source>
        <dbReference type="ARBA" id="ARBA00032183"/>
    </source>
</evidence>
<dbReference type="CDD" id="cd23767">
    <property type="entry name" value="IQCD"/>
    <property type="match status" value="1"/>
</dbReference>
<keyword evidence="10" id="KW-0175">Coiled coil</keyword>
<evidence type="ECO:0000256" key="2">
    <source>
        <dbReference type="ARBA" id="ARBA00008222"/>
    </source>
</evidence>
<reference evidence="11" key="1">
    <citation type="submission" date="2020-03" db="EMBL/GenBank/DDBJ databases">
        <authorList>
            <person name="Chebbi M.A."/>
            <person name="Drezen J.M."/>
        </authorList>
    </citation>
    <scope>NUCLEOTIDE SEQUENCE</scope>
    <source>
        <tissue evidence="11">Whole body</tissue>
    </source>
</reference>
<keyword evidence="8" id="KW-0966">Cell projection</keyword>
<keyword evidence="4" id="KW-0963">Cytoplasm</keyword>
<keyword evidence="12" id="KW-1185">Reference proteome</keyword>
<protein>
    <recommendedName>
        <fullName evidence="3">Dynein regulatory complex protein 9</fullName>
    </recommendedName>
    <alternativeName>
        <fullName evidence="9">IQ domain-containing protein G</fullName>
    </alternativeName>
</protein>
<proteinExistence type="inferred from homology"/>
<dbReference type="GO" id="GO:0044782">
    <property type="term" value="P:cilium organization"/>
    <property type="evidence" value="ECO:0007669"/>
    <property type="project" value="TreeGrafter"/>
</dbReference>
<evidence type="ECO:0000256" key="4">
    <source>
        <dbReference type="ARBA" id="ARBA00022490"/>
    </source>
</evidence>
<dbReference type="EMBL" id="JAAOIC020000064">
    <property type="protein sequence ID" value="KAG8035169.1"/>
    <property type="molecule type" value="Genomic_DNA"/>
</dbReference>
<dbReference type="PANTHER" id="PTHR14871">
    <property type="entry name" value="DYNEIN REGULATORY COMPLEX PROTEIN 9"/>
    <property type="match status" value="1"/>
</dbReference>
<dbReference type="OrthoDB" id="10254713at2759"/>
<sequence>YDCLKKEIDDIVKISEDQHNLEVYYEIWSEQLQQLSELIEIEKVNNQLQIKTALLDIEKISDKIEKIINKSALKLNFVEKWEESRLKQQKLLLEIKEQNLNDKLSEYTKKEKVDEIISGELITFYQHEISLMEKQMEDWRNKYNTEIDEFQQEIDEEKGKIYNIKNILEEKIKLRDEQQVVINEFEEEQEKKIKDEEYWAAIHRAAKIIQSAWRGIMVRKQLGCFKN</sequence>
<feature type="non-terminal residue" evidence="11">
    <location>
        <position position="1"/>
    </location>
</feature>
<keyword evidence="6" id="KW-0969">Cilium</keyword>
<evidence type="ECO:0000256" key="6">
    <source>
        <dbReference type="ARBA" id="ARBA00023069"/>
    </source>
</evidence>
<feature type="coiled-coil region" evidence="10">
    <location>
        <begin position="122"/>
        <end position="188"/>
    </location>
</feature>
<evidence type="ECO:0000313" key="12">
    <source>
        <dbReference type="Proteomes" id="UP000729913"/>
    </source>
</evidence>
<accession>A0A8J5R9Y6</accession>
<dbReference type="PANTHER" id="PTHR14871:SF1">
    <property type="entry name" value="DYNEIN REGULATORY COMPLEX PROTEIN 9"/>
    <property type="match status" value="1"/>
</dbReference>
<dbReference type="InterPro" id="IPR000048">
    <property type="entry name" value="IQ_motif_EF-hand-BS"/>
</dbReference>